<evidence type="ECO:0000313" key="2">
    <source>
        <dbReference type="EMBL" id="MFD2611941.1"/>
    </source>
</evidence>
<reference evidence="3" key="1">
    <citation type="journal article" date="2019" name="Int. J. Syst. Evol. Microbiol.">
        <title>The Global Catalogue of Microorganisms (GCM) 10K type strain sequencing project: providing services to taxonomists for standard genome sequencing and annotation.</title>
        <authorList>
            <consortium name="The Broad Institute Genomics Platform"/>
            <consortium name="The Broad Institute Genome Sequencing Center for Infectious Disease"/>
            <person name="Wu L."/>
            <person name="Ma J."/>
        </authorList>
    </citation>
    <scope>NUCLEOTIDE SEQUENCE [LARGE SCALE GENOMIC DNA]</scope>
    <source>
        <strain evidence="3">KCTC 3950</strain>
    </source>
</reference>
<accession>A0ABW5PAJ4</accession>
<dbReference type="RefSeq" id="WP_377601045.1">
    <property type="nucleotide sequence ID" value="NZ_JBHUME010000005.1"/>
</dbReference>
<dbReference type="NCBIfam" id="TIGR02831">
    <property type="entry name" value="spo_II_M"/>
    <property type="match status" value="1"/>
</dbReference>
<feature type="transmembrane region" description="Helical" evidence="1">
    <location>
        <begin position="15"/>
        <end position="38"/>
    </location>
</feature>
<keyword evidence="1" id="KW-0472">Membrane</keyword>
<keyword evidence="3" id="KW-1185">Reference proteome</keyword>
<name>A0ABW5PAJ4_9BACL</name>
<dbReference type="Pfam" id="PF01944">
    <property type="entry name" value="SpoIIM"/>
    <property type="match status" value="1"/>
</dbReference>
<organism evidence="2 3">
    <name type="scientific">Paenibacillus gansuensis</name>
    <dbReference type="NCBI Taxonomy" id="306542"/>
    <lineage>
        <taxon>Bacteria</taxon>
        <taxon>Bacillati</taxon>
        <taxon>Bacillota</taxon>
        <taxon>Bacilli</taxon>
        <taxon>Bacillales</taxon>
        <taxon>Paenibacillaceae</taxon>
        <taxon>Paenibacillus</taxon>
    </lineage>
</organism>
<dbReference type="InterPro" id="IPR002798">
    <property type="entry name" value="SpoIIM-like"/>
</dbReference>
<evidence type="ECO:0000256" key="1">
    <source>
        <dbReference type="SAM" id="Phobius"/>
    </source>
</evidence>
<feature type="transmembrane region" description="Helical" evidence="1">
    <location>
        <begin position="176"/>
        <end position="195"/>
    </location>
</feature>
<sequence length="208" mass="22961">MARSSIQTYIKDNTALYVFVGVLFVMGVIFGALMVNALSMEQQQDLSRFVGSFVSSIETGGDTQQRETFFQVFGMHMKWIMLIWLLGISVIGLPLILILDFLKGVMVGFTVGYLVGEMSWKGMLFALVSVAPQNLIIIPALMIASVSGIAFSMYMVRNRIMQKRGALAEPFMSYSALTLGISALLLGISLFEAYVSPVLMRWVTPMLG</sequence>
<dbReference type="InterPro" id="IPR014196">
    <property type="entry name" value="SpoIIM"/>
</dbReference>
<keyword evidence="1" id="KW-0812">Transmembrane</keyword>
<dbReference type="EMBL" id="JBHUME010000005">
    <property type="protein sequence ID" value="MFD2611941.1"/>
    <property type="molecule type" value="Genomic_DNA"/>
</dbReference>
<proteinExistence type="predicted"/>
<feature type="transmembrane region" description="Helical" evidence="1">
    <location>
        <begin position="135"/>
        <end position="156"/>
    </location>
</feature>
<protein>
    <submittedName>
        <fullName evidence="2">Stage II sporulation protein M</fullName>
    </submittedName>
</protein>
<dbReference type="PIRSF" id="PIRSF038973">
    <property type="entry name" value="SpoIIM"/>
    <property type="match status" value="1"/>
</dbReference>
<keyword evidence="1" id="KW-1133">Transmembrane helix</keyword>
<comment type="caution">
    <text evidence="2">The sequence shown here is derived from an EMBL/GenBank/DDBJ whole genome shotgun (WGS) entry which is preliminary data.</text>
</comment>
<evidence type="ECO:0000313" key="3">
    <source>
        <dbReference type="Proteomes" id="UP001597541"/>
    </source>
</evidence>
<feature type="transmembrane region" description="Helical" evidence="1">
    <location>
        <begin position="82"/>
        <end position="115"/>
    </location>
</feature>
<gene>
    <name evidence="2" type="primary">spoIIM</name>
    <name evidence="2" type="ORF">ACFSUF_05820</name>
</gene>
<dbReference type="Proteomes" id="UP001597541">
    <property type="component" value="Unassembled WGS sequence"/>
</dbReference>